<evidence type="ECO:0000313" key="6">
    <source>
        <dbReference type="EMBL" id="REA80428.1"/>
    </source>
</evidence>
<feature type="non-terminal residue" evidence="6">
    <location>
        <position position="1"/>
    </location>
</feature>
<keyword evidence="1" id="KW-0547">Nucleotide-binding</keyword>
<proteinExistence type="predicted"/>
<organism evidence="6 7">
    <name type="scientific">Staphylococcus pseudintermedius</name>
    <dbReference type="NCBI Taxonomy" id="283734"/>
    <lineage>
        <taxon>Bacteria</taxon>
        <taxon>Bacillati</taxon>
        <taxon>Bacillota</taxon>
        <taxon>Bacilli</taxon>
        <taxon>Bacillales</taxon>
        <taxon>Staphylococcaceae</taxon>
        <taxon>Staphylococcus</taxon>
        <taxon>Staphylococcus intermedius group</taxon>
    </lineage>
</organism>
<evidence type="ECO:0000259" key="4">
    <source>
        <dbReference type="Pfam" id="PF00679"/>
    </source>
</evidence>
<dbReference type="InterPro" id="IPR020568">
    <property type="entry name" value="Ribosomal_Su5_D2-typ_SF"/>
</dbReference>
<keyword evidence="3" id="KW-0342">GTP-binding</keyword>
<evidence type="ECO:0000256" key="2">
    <source>
        <dbReference type="ARBA" id="ARBA00022917"/>
    </source>
</evidence>
<evidence type="ECO:0000259" key="5">
    <source>
        <dbReference type="Pfam" id="PF03764"/>
    </source>
</evidence>
<evidence type="ECO:0000313" key="7">
    <source>
        <dbReference type="Proteomes" id="UP000256409"/>
    </source>
</evidence>
<dbReference type="Pfam" id="PF00679">
    <property type="entry name" value="EFG_C"/>
    <property type="match status" value="1"/>
</dbReference>
<dbReference type="Proteomes" id="UP000256409">
    <property type="component" value="Unassembled WGS sequence"/>
</dbReference>
<keyword evidence="2" id="KW-0648">Protein biosynthesis</keyword>
<evidence type="ECO:0000256" key="1">
    <source>
        <dbReference type="ARBA" id="ARBA00022741"/>
    </source>
</evidence>
<reference evidence="7" key="1">
    <citation type="journal article" date="2018" name="Vet. Microbiol.">
        <title>Molecular epidemiology of methicillin-resistant staphylococci amongst veterinary personnel, personnel-owned pets, patients and the hospital environment of two companion animal veterinary hospitals.</title>
        <authorList>
            <person name="Worthing K.A."/>
            <person name="Brown J."/>
            <person name="Gerber L."/>
            <person name="Abraham S."/>
            <person name="Trott D."/>
            <person name="Norris J.M."/>
        </authorList>
    </citation>
    <scope>NUCLEOTIDE SEQUENCE [LARGE SCALE GENOMIC DNA]</scope>
    <source>
        <strain evidence="7">ST496-2</strain>
    </source>
</reference>
<dbReference type="PANTHER" id="PTHR43636:SF2">
    <property type="entry name" value="ELONGATION FACTOR G, MITOCHONDRIAL"/>
    <property type="match status" value="1"/>
</dbReference>
<dbReference type="InterPro" id="IPR000640">
    <property type="entry name" value="EFG_V-like"/>
</dbReference>
<accession>A0A3D8YKG1</accession>
<feature type="domain" description="Translation elongation factor EFG/EF2" evidence="5">
    <location>
        <begin position="1"/>
        <end position="53"/>
    </location>
</feature>
<dbReference type="InterPro" id="IPR035647">
    <property type="entry name" value="EFG_III/V"/>
</dbReference>
<protein>
    <submittedName>
        <fullName evidence="6">Elongation factor G</fullName>
    </submittedName>
</protein>
<dbReference type="AlphaFoldDB" id="A0A3D8YKG1"/>
<dbReference type="SUPFAM" id="SSF54980">
    <property type="entry name" value="EF-G C-terminal domain-like"/>
    <property type="match status" value="1"/>
</dbReference>
<dbReference type="GO" id="GO:0003924">
    <property type="term" value="F:GTPase activity"/>
    <property type="evidence" value="ECO:0007669"/>
    <property type="project" value="TreeGrafter"/>
</dbReference>
<keyword evidence="6" id="KW-0251">Elongation factor</keyword>
<evidence type="ECO:0000256" key="3">
    <source>
        <dbReference type="ARBA" id="ARBA00023134"/>
    </source>
</evidence>
<dbReference type="Pfam" id="PF03764">
    <property type="entry name" value="EFG_IV"/>
    <property type="match status" value="1"/>
</dbReference>
<dbReference type="GO" id="GO:0005525">
    <property type="term" value="F:GTP binding"/>
    <property type="evidence" value="ECO:0007669"/>
    <property type="project" value="UniProtKB-KW"/>
</dbReference>
<feature type="domain" description="Elongation factor EFG" evidence="4">
    <location>
        <begin position="56"/>
        <end position="139"/>
    </location>
</feature>
<sequence length="161" mass="18517">EGIRYGCEQGLYGWNVTDCKICFKYGLYYSPVSTPADFRMLTPIVLEQAFRKAGTELLEPYLSFKVYAPQEYLSRAYNDAPKYCANIVNTQLKNNEVIIIGEIPARCIQDYRNDLTFFTNGLSVCLAELKGYQVTTGEPVCQTRRLNSRIDKVRYMFNKIT</sequence>
<dbReference type="InterPro" id="IPR005517">
    <property type="entry name" value="Transl_elong_EFG/EF2_IV"/>
</dbReference>
<dbReference type="InterPro" id="IPR035650">
    <property type="entry name" value="Tet_C"/>
</dbReference>
<dbReference type="Gene3D" id="3.30.230.10">
    <property type="match status" value="1"/>
</dbReference>
<dbReference type="PANTHER" id="PTHR43636">
    <property type="entry name" value="ELONGATION FACTOR G, MITOCHONDRIAL"/>
    <property type="match status" value="1"/>
</dbReference>
<dbReference type="InterPro" id="IPR014721">
    <property type="entry name" value="Ribsml_uS5_D2-typ_fold_subgr"/>
</dbReference>
<dbReference type="SUPFAM" id="SSF54211">
    <property type="entry name" value="Ribosomal protein S5 domain 2-like"/>
    <property type="match status" value="1"/>
</dbReference>
<gene>
    <name evidence="6" type="ORF">DV961_11545</name>
</gene>
<name>A0A3D8YKG1_STAPS</name>
<dbReference type="CDD" id="cd03711">
    <property type="entry name" value="Tet_C"/>
    <property type="match status" value="1"/>
</dbReference>
<comment type="caution">
    <text evidence="6">The sequence shown here is derived from an EMBL/GenBank/DDBJ whole genome shotgun (WGS) entry which is preliminary data.</text>
</comment>
<dbReference type="EMBL" id="QQPC01000085">
    <property type="protein sequence ID" value="REA80428.1"/>
    <property type="molecule type" value="Genomic_DNA"/>
</dbReference>
<dbReference type="GO" id="GO:0003746">
    <property type="term" value="F:translation elongation factor activity"/>
    <property type="evidence" value="ECO:0007669"/>
    <property type="project" value="UniProtKB-KW"/>
</dbReference>